<feature type="transmembrane region" description="Helical" evidence="5">
    <location>
        <begin position="104"/>
        <end position="124"/>
    </location>
</feature>
<evidence type="ECO:0000256" key="5">
    <source>
        <dbReference type="SAM" id="Phobius"/>
    </source>
</evidence>
<dbReference type="Gene3D" id="1.20.1070.10">
    <property type="entry name" value="Rhodopsin 7-helix transmembrane proteins"/>
    <property type="match status" value="1"/>
</dbReference>
<keyword evidence="8" id="KW-1185">Reference proteome</keyword>
<dbReference type="EMBL" id="JAIWYP010000007">
    <property type="protein sequence ID" value="KAH3802202.1"/>
    <property type="molecule type" value="Genomic_DNA"/>
</dbReference>
<reference evidence="7" key="1">
    <citation type="journal article" date="2019" name="bioRxiv">
        <title>The Genome of the Zebra Mussel, Dreissena polymorpha: A Resource for Invasive Species Research.</title>
        <authorList>
            <person name="McCartney M.A."/>
            <person name="Auch B."/>
            <person name="Kono T."/>
            <person name="Mallez S."/>
            <person name="Zhang Y."/>
            <person name="Obille A."/>
            <person name="Becker A."/>
            <person name="Abrahante J.E."/>
            <person name="Garbe J."/>
            <person name="Badalamenti J.P."/>
            <person name="Herman A."/>
            <person name="Mangelson H."/>
            <person name="Liachko I."/>
            <person name="Sullivan S."/>
            <person name="Sone E.D."/>
            <person name="Koren S."/>
            <person name="Silverstein K.A.T."/>
            <person name="Beckman K.B."/>
            <person name="Gohl D.M."/>
        </authorList>
    </citation>
    <scope>NUCLEOTIDE SEQUENCE</scope>
    <source>
        <strain evidence="7">Duluth1</strain>
        <tissue evidence="7">Whole animal</tissue>
    </source>
</reference>
<feature type="transmembrane region" description="Helical" evidence="5">
    <location>
        <begin position="144"/>
        <end position="167"/>
    </location>
</feature>
<dbReference type="AlphaFoldDB" id="A0A9D4FUI7"/>
<protein>
    <recommendedName>
        <fullName evidence="6">G-protein coupled receptors family 1 profile domain-containing protein</fullName>
    </recommendedName>
</protein>
<evidence type="ECO:0000256" key="3">
    <source>
        <dbReference type="ARBA" id="ARBA00022989"/>
    </source>
</evidence>
<sequence length="352" mass="40936">MMQWISSNETAGMLNKTFSEKTTHANENDIYTENYSFSVKLVYVLLDIMSVIPCFLSIQALQKAKKFPESAKFLVTALLCFDSSYILIASIRKFVLETFANTNLYTLSLCAGRLALLTAAIMAVERVFVFYKPYAYIRTCTRNFIRTVSVCAWLTELCIFYGLRYGYCYLRFQSKLVFEQAGLCNGIMTVYYVTFSVAVLVTFALCYWKILRIIQRKYRQSDERRLSFKSTFLVFRQFKSTTFVFTHSLFFFLFIFAYIFLLILARFNKLNVTELRLSVEGISICVCLLDPIVYVLWFKECRMGILDMFSFLGDGVRTKVAKMRLEIYDIEVFDRCKIDSEITNIEAKDGAI</sequence>
<keyword evidence="4 5" id="KW-0472">Membrane</keyword>
<evidence type="ECO:0000256" key="4">
    <source>
        <dbReference type="ARBA" id="ARBA00023136"/>
    </source>
</evidence>
<proteinExistence type="predicted"/>
<comment type="caution">
    <text evidence="7">The sequence shown here is derived from an EMBL/GenBank/DDBJ whole genome shotgun (WGS) entry which is preliminary data.</text>
</comment>
<dbReference type="SUPFAM" id="SSF81321">
    <property type="entry name" value="Family A G protein-coupled receptor-like"/>
    <property type="match status" value="1"/>
</dbReference>
<name>A0A9D4FUI7_DREPO</name>
<feature type="transmembrane region" description="Helical" evidence="5">
    <location>
        <begin position="41"/>
        <end position="61"/>
    </location>
</feature>
<feature type="transmembrane region" description="Helical" evidence="5">
    <location>
        <begin position="277"/>
        <end position="298"/>
    </location>
</feature>
<accession>A0A9D4FUI7</accession>
<gene>
    <name evidence="7" type="ORF">DPMN_155875</name>
</gene>
<evidence type="ECO:0000313" key="8">
    <source>
        <dbReference type="Proteomes" id="UP000828390"/>
    </source>
</evidence>
<dbReference type="CDD" id="cd00637">
    <property type="entry name" value="7tm_classA_rhodopsin-like"/>
    <property type="match status" value="1"/>
</dbReference>
<dbReference type="GO" id="GO:0016020">
    <property type="term" value="C:membrane"/>
    <property type="evidence" value="ECO:0007669"/>
    <property type="project" value="UniProtKB-SubCell"/>
</dbReference>
<dbReference type="Proteomes" id="UP000828390">
    <property type="component" value="Unassembled WGS sequence"/>
</dbReference>
<dbReference type="InterPro" id="IPR017452">
    <property type="entry name" value="GPCR_Rhodpsn_7TM"/>
</dbReference>
<evidence type="ECO:0000259" key="6">
    <source>
        <dbReference type="PROSITE" id="PS50262"/>
    </source>
</evidence>
<feature type="transmembrane region" description="Helical" evidence="5">
    <location>
        <begin position="187"/>
        <end position="208"/>
    </location>
</feature>
<feature type="transmembrane region" description="Helical" evidence="5">
    <location>
        <begin position="73"/>
        <end position="92"/>
    </location>
</feature>
<comment type="subcellular location">
    <subcellularLocation>
        <location evidence="1">Membrane</location>
    </subcellularLocation>
</comment>
<reference evidence="7" key="2">
    <citation type="submission" date="2020-11" db="EMBL/GenBank/DDBJ databases">
        <authorList>
            <person name="McCartney M.A."/>
            <person name="Auch B."/>
            <person name="Kono T."/>
            <person name="Mallez S."/>
            <person name="Becker A."/>
            <person name="Gohl D.M."/>
            <person name="Silverstein K.A.T."/>
            <person name="Koren S."/>
            <person name="Bechman K.B."/>
            <person name="Herman A."/>
            <person name="Abrahante J.E."/>
            <person name="Garbe J."/>
        </authorList>
    </citation>
    <scope>NUCLEOTIDE SEQUENCE</scope>
    <source>
        <strain evidence="7">Duluth1</strain>
        <tissue evidence="7">Whole animal</tissue>
    </source>
</reference>
<evidence type="ECO:0000256" key="1">
    <source>
        <dbReference type="ARBA" id="ARBA00004370"/>
    </source>
</evidence>
<keyword evidence="3 5" id="KW-1133">Transmembrane helix</keyword>
<dbReference type="PROSITE" id="PS50262">
    <property type="entry name" value="G_PROTEIN_RECEP_F1_2"/>
    <property type="match status" value="1"/>
</dbReference>
<feature type="domain" description="G-protein coupled receptors family 1 profile" evidence="6">
    <location>
        <begin position="115"/>
        <end position="294"/>
    </location>
</feature>
<evidence type="ECO:0000313" key="7">
    <source>
        <dbReference type="EMBL" id="KAH3802202.1"/>
    </source>
</evidence>
<evidence type="ECO:0000256" key="2">
    <source>
        <dbReference type="ARBA" id="ARBA00022692"/>
    </source>
</evidence>
<feature type="transmembrane region" description="Helical" evidence="5">
    <location>
        <begin position="243"/>
        <end position="265"/>
    </location>
</feature>
<organism evidence="7 8">
    <name type="scientific">Dreissena polymorpha</name>
    <name type="common">Zebra mussel</name>
    <name type="synonym">Mytilus polymorpha</name>
    <dbReference type="NCBI Taxonomy" id="45954"/>
    <lineage>
        <taxon>Eukaryota</taxon>
        <taxon>Metazoa</taxon>
        <taxon>Spiralia</taxon>
        <taxon>Lophotrochozoa</taxon>
        <taxon>Mollusca</taxon>
        <taxon>Bivalvia</taxon>
        <taxon>Autobranchia</taxon>
        <taxon>Heteroconchia</taxon>
        <taxon>Euheterodonta</taxon>
        <taxon>Imparidentia</taxon>
        <taxon>Neoheterodontei</taxon>
        <taxon>Myida</taxon>
        <taxon>Dreissenoidea</taxon>
        <taxon>Dreissenidae</taxon>
        <taxon>Dreissena</taxon>
    </lineage>
</organism>
<keyword evidence="2 5" id="KW-0812">Transmembrane</keyword>